<reference evidence="2 3" key="1">
    <citation type="submission" date="2019-02" db="EMBL/GenBank/DDBJ databases">
        <title>Planctomycetal bacteria perform biofilm scaping via a novel small molecule.</title>
        <authorList>
            <person name="Jeske O."/>
            <person name="Boedeker C."/>
            <person name="Wiegand S."/>
            <person name="Breitling P."/>
            <person name="Kallscheuer N."/>
            <person name="Jogler M."/>
            <person name="Rohde M."/>
            <person name="Petersen J."/>
            <person name="Medema M.H."/>
            <person name="Surup F."/>
            <person name="Jogler C."/>
        </authorList>
    </citation>
    <scope>NUCLEOTIDE SEQUENCE [LARGE SCALE GENOMIC DNA]</scope>
    <source>
        <strain evidence="2 3">Mal15</strain>
    </source>
</reference>
<keyword evidence="1" id="KW-1133">Transmembrane helix</keyword>
<dbReference type="Proteomes" id="UP000321353">
    <property type="component" value="Chromosome"/>
</dbReference>
<name>A0A5B9MQR6_9BACT</name>
<dbReference type="AlphaFoldDB" id="A0A5B9MQR6"/>
<feature type="transmembrane region" description="Helical" evidence="1">
    <location>
        <begin position="140"/>
        <end position="161"/>
    </location>
</feature>
<accession>A0A5B9MQR6</accession>
<keyword evidence="1" id="KW-0472">Membrane</keyword>
<evidence type="ECO:0000313" key="2">
    <source>
        <dbReference type="EMBL" id="QEG01358.1"/>
    </source>
</evidence>
<keyword evidence="3" id="KW-1185">Reference proteome</keyword>
<evidence type="ECO:0000256" key="1">
    <source>
        <dbReference type="SAM" id="Phobius"/>
    </source>
</evidence>
<organism evidence="2 3">
    <name type="scientific">Stieleria maiorica</name>
    <dbReference type="NCBI Taxonomy" id="2795974"/>
    <lineage>
        <taxon>Bacteria</taxon>
        <taxon>Pseudomonadati</taxon>
        <taxon>Planctomycetota</taxon>
        <taxon>Planctomycetia</taxon>
        <taxon>Pirellulales</taxon>
        <taxon>Pirellulaceae</taxon>
        <taxon>Stieleria</taxon>
    </lineage>
</organism>
<gene>
    <name evidence="2" type="ORF">Mal15_54340</name>
</gene>
<keyword evidence="1" id="KW-0812">Transmembrane</keyword>
<dbReference type="RefSeq" id="WP_147870445.1">
    <property type="nucleotide sequence ID" value="NZ_CP036264.1"/>
</dbReference>
<dbReference type="KEGG" id="smam:Mal15_54340"/>
<proteinExistence type="predicted"/>
<dbReference type="EMBL" id="CP036264">
    <property type="protein sequence ID" value="QEG01358.1"/>
    <property type="molecule type" value="Genomic_DNA"/>
</dbReference>
<evidence type="ECO:0000313" key="3">
    <source>
        <dbReference type="Proteomes" id="UP000321353"/>
    </source>
</evidence>
<sequence length="290" mass="32928">MSLRLFALPLNPDEWPRWLEQEIVGPRLVDFVSELEVIYRSERPTSDLKPTLESILSDDLEIVVESGLGRLRADQIRQLLENPSLLLELQEKVLLGESPYWIARCDEAHEAQASDSLTPSADPEQPLVQSGRRSVIGRRALAVILGIAAMIFVAVSLGRFLKGPPQPQPWGFQNPRLFVRSVEPQDYLEALAGAAAQWYDERPDTRDSLVLRLREFSSGCAMVLEHEHGQLSDLDWQWLTNKCQLWKDSIDDFVQRLESEQDSVPQVRTKVDQLVDEIIESLHDRANSIG</sequence>
<protein>
    <submittedName>
        <fullName evidence="2">Uncharacterized protein</fullName>
    </submittedName>
</protein>